<dbReference type="InterPro" id="IPR021323">
    <property type="entry name" value="DUF2927"/>
</dbReference>
<dbReference type="Proteomes" id="UP000193778">
    <property type="component" value="Unassembled WGS sequence"/>
</dbReference>
<name>A0A1X6Y7R1_9RHOB</name>
<evidence type="ECO:0008006" key="3">
    <source>
        <dbReference type="Google" id="ProtNLM"/>
    </source>
</evidence>
<dbReference type="OrthoDB" id="7823193at2"/>
<organism evidence="1 2">
    <name type="scientific">Ruegeria meonggei</name>
    <dbReference type="NCBI Taxonomy" id="1446476"/>
    <lineage>
        <taxon>Bacteria</taxon>
        <taxon>Pseudomonadati</taxon>
        <taxon>Pseudomonadota</taxon>
        <taxon>Alphaproteobacteria</taxon>
        <taxon>Rhodobacterales</taxon>
        <taxon>Roseobacteraceae</taxon>
        <taxon>Ruegeria</taxon>
    </lineage>
</organism>
<dbReference type="EMBL" id="FWFP01000001">
    <property type="protein sequence ID" value="SLN12850.1"/>
    <property type="molecule type" value="Genomic_DNA"/>
</dbReference>
<keyword evidence="2" id="KW-1185">Reference proteome</keyword>
<dbReference type="Pfam" id="PF11150">
    <property type="entry name" value="DUF2927"/>
    <property type="match status" value="1"/>
</dbReference>
<dbReference type="AlphaFoldDB" id="A0A1X6Y7R1"/>
<accession>A0A1X6Y7R1</accession>
<proteinExistence type="predicted"/>
<evidence type="ECO:0000313" key="1">
    <source>
        <dbReference type="EMBL" id="SLN12850.1"/>
    </source>
</evidence>
<reference evidence="2" key="1">
    <citation type="submission" date="2017-03" db="EMBL/GenBank/DDBJ databases">
        <authorList>
            <person name="Rodrigo-Torres L."/>
            <person name="Arahal R.D."/>
            <person name="Lucena T."/>
        </authorList>
    </citation>
    <scope>NUCLEOTIDE SEQUENCE [LARGE SCALE GENOMIC DNA]</scope>
    <source>
        <strain evidence="2">CECT 8411</strain>
    </source>
</reference>
<gene>
    <name evidence="1" type="ORF">RUM8411_00259</name>
</gene>
<dbReference type="PROSITE" id="PS51257">
    <property type="entry name" value="PROKAR_LIPOPROTEIN"/>
    <property type="match status" value="1"/>
</dbReference>
<protein>
    <recommendedName>
        <fullName evidence="3">ATP-dependent transcriptional regulator</fullName>
    </recommendedName>
</protein>
<dbReference type="RefSeq" id="WP_085820821.1">
    <property type="nucleotide sequence ID" value="NZ_FWFP01000001.1"/>
</dbReference>
<evidence type="ECO:0000313" key="2">
    <source>
        <dbReference type="Proteomes" id="UP000193778"/>
    </source>
</evidence>
<sequence>MMRWAVICASLALTGCATVKPPEVPTKVQAIQKALPPPKAFTRATPTRPARSNVNIEEDFVSLHFALESGAQLPLFTRFETPITVRLTGSPTPSMQRDLTQLLTRLRNEAGIDIRQIPDGSANITIEAVTQEQIQDILPQAACFVVPNASSFEEYSRDRRKQKSSWTRLRSRERLGIFIPYDTSPQEKRDCLHEEIAQALGPLNDLYHLPDSVFNDDNIHTVLTGFDMLILRAAYSAELHSGMTREQVQEVIPGVLSRLNPRGNTLPSQPVSETPRDWIKAVQKSLRPQWNTKRRLSAAKQAARIGQEQGWTDQRRAYPYYIMGRMEQFDNPQDALSNYQLALKYLQATPGTEVHQAYVTTQTAAYALAQGQGPQILPELDAAIGVMTRAQNASQLATLLLLKSEALNQAGRHEQARSVRLDSLGWARYGFGSDMVVRSLMQDVAEGPSTKNRGG</sequence>